<gene>
    <name evidence="1" type="ORF">ABII15_27840</name>
</gene>
<reference evidence="1" key="1">
    <citation type="submission" date="2024-06" db="EMBL/GenBank/DDBJ databases">
        <title>Streptomyces sp. strain HUAS MG91 genome sequences.</title>
        <authorList>
            <person name="Mo P."/>
        </authorList>
    </citation>
    <scope>NUCLEOTIDE SEQUENCE</scope>
    <source>
        <strain evidence="1">HUAS MG91</strain>
    </source>
</reference>
<protein>
    <recommendedName>
        <fullName evidence="2">SAM-dependent methyltransferase</fullName>
    </recommendedName>
</protein>
<evidence type="ECO:0008006" key="2">
    <source>
        <dbReference type="Google" id="ProtNLM"/>
    </source>
</evidence>
<dbReference type="KEGG" id="stac:ABII15_27840"/>
<proteinExistence type="predicted"/>
<dbReference type="RefSeq" id="WP_353944993.1">
    <property type="nucleotide sequence ID" value="NZ_CP159534.1"/>
</dbReference>
<accession>A0AAU8IZA1</accession>
<dbReference type="AlphaFoldDB" id="A0AAU8IZA1"/>
<evidence type="ECO:0000313" key="1">
    <source>
        <dbReference type="EMBL" id="XCJ73531.1"/>
    </source>
</evidence>
<dbReference type="EMBL" id="CP159534">
    <property type="protein sequence ID" value="XCJ73531.1"/>
    <property type="molecule type" value="Genomic_DNA"/>
</dbReference>
<sequence length="71" mass="8088">MTEVSTRSVRDAAVATRLRRTTSLDVPEDFETWSVADLADWLHDTEDDPQVSDEDFYQARKAVQMLGVEDV</sequence>
<name>A0AAU8IZA1_9ACTN</name>
<organism evidence="1">
    <name type="scientific">Streptomyces tabacisoli</name>
    <dbReference type="NCBI Taxonomy" id="3156398"/>
    <lineage>
        <taxon>Bacteria</taxon>
        <taxon>Bacillati</taxon>
        <taxon>Actinomycetota</taxon>
        <taxon>Actinomycetes</taxon>
        <taxon>Kitasatosporales</taxon>
        <taxon>Streptomycetaceae</taxon>
        <taxon>Streptomyces</taxon>
    </lineage>
</organism>